<keyword evidence="3" id="KW-1185">Reference proteome</keyword>
<proteinExistence type="predicted"/>
<name>A0A8E2F543_9PEZI</name>
<feature type="signal peptide" evidence="1">
    <location>
        <begin position="1"/>
        <end position="26"/>
    </location>
</feature>
<dbReference type="OrthoDB" id="10655756at2759"/>
<evidence type="ECO:0000313" key="3">
    <source>
        <dbReference type="Proteomes" id="UP000250140"/>
    </source>
</evidence>
<evidence type="ECO:0008006" key="4">
    <source>
        <dbReference type="Google" id="ProtNLM"/>
    </source>
</evidence>
<sequence length="221" mass="25424">MSIPDPLSILHSILLIFDYGIQIAGAEEEIQGYHRSIARTSALVSEICANLETLDHYLDFEQKRVFWKAVSDAENELAKAQNLAQEIKKKGCRWSRDVGWVFKNKAAAQTYENAVTQCHSTLSRIDTKLFIVKIVRAPDENQSFRRRFVQQYSAAENQPLDNLPRRMTFNGCQNSLTFSSPGRSFTDMDFSQTAIMHRSELEKSQRVCSWLRKRSRNITRG</sequence>
<gene>
    <name evidence="2" type="ORF">AOQ84DRAFT_387302</name>
</gene>
<dbReference type="EMBL" id="KV749176">
    <property type="protein sequence ID" value="OCL10737.1"/>
    <property type="molecule type" value="Genomic_DNA"/>
</dbReference>
<protein>
    <recommendedName>
        <fullName evidence="4">Fungal N-terminal domain-containing protein</fullName>
    </recommendedName>
</protein>
<evidence type="ECO:0000313" key="2">
    <source>
        <dbReference type="EMBL" id="OCL10737.1"/>
    </source>
</evidence>
<dbReference type="AlphaFoldDB" id="A0A8E2F543"/>
<dbReference type="Proteomes" id="UP000250140">
    <property type="component" value="Unassembled WGS sequence"/>
</dbReference>
<keyword evidence="1" id="KW-0732">Signal</keyword>
<evidence type="ECO:0000256" key="1">
    <source>
        <dbReference type="SAM" id="SignalP"/>
    </source>
</evidence>
<organism evidence="2 3">
    <name type="scientific">Glonium stellatum</name>
    <dbReference type="NCBI Taxonomy" id="574774"/>
    <lineage>
        <taxon>Eukaryota</taxon>
        <taxon>Fungi</taxon>
        <taxon>Dikarya</taxon>
        <taxon>Ascomycota</taxon>
        <taxon>Pezizomycotina</taxon>
        <taxon>Dothideomycetes</taxon>
        <taxon>Pleosporomycetidae</taxon>
        <taxon>Gloniales</taxon>
        <taxon>Gloniaceae</taxon>
        <taxon>Glonium</taxon>
    </lineage>
</organism>
<reference evidence="2 3" key="1">
    <citation type="journal article" date="2016" name="Nat. Commun.">
        <title>Ectomycorrhizal ecology is imprinted in the genome of the dominant symbiotic fungus Cenococcum geophilum.</title>
        <authorList>
            <consortium name="DOE Joint Genome Institute"/>
            <person name="Peter M."/>
            <person name="Kohler A."/>
            <person name="Ohm R.A."/>
            <person name="Kuo A."/>
            <person name="Krutzmann J."/>
            <person name="Morin E."/>
            <person name="Arend M."/>
            <person name="Barry K.W."/>
            <person name="Binder M."/>
            <person name="Choi C."/>
            <person name="Clum A."/>
            <person name="Copeland A."/>
            <person name="Grisel N."/>
            <person name="Haridas S."/>
            <person name="Kipfer T."/>
            <person name="LaButti K."/>
            <person name="Lindquist E."/>
            <person name="Lipzen A."/>
            <person name="Maire R."/>
            <person name="Meier B."/>
            <person name="Mihaltcheva S."/>
            <person name="Molinier V."/>
            <person name="Murat C."/>
            <person name="Poggeler S."/>
            <person name="Quandt C.A."/>
            <person name="Sperisen C."/>
            <person name="Tritt A."/>
            <person name="Tisserant E."/>
            <person name="Crous P.W."/>
            <person name="Henrissat B."/>
            <person name="Nehls U."/>
            <person name="Egli S."/>
            <person name="Spatafora J.W."/>
            <person name="Grigoriev I.V."/>
            <person name="Martin F.M."/>
        </authorList>
    </citation>
    <scope>NUCLEOTIDE SEQUENCE [LARGE SCALE GENOMIC DNA]</scope>
    <source>
        <strain evidence="2 3">CBS 207.34</strain>
    </source>
</reference>
<accession>A0A8E2F543</accession>
<feature type="chain" id="PRO_5034928313" description="Fungal N-terminal domain-containing protein" evidence="1">
    <location>
        <begin position="27"/>
        <end position="221"/>
    </location>
</feature>